<name>A0A366JHT9_CYTFI</name>
<protein>
    <submittedName>
        <fullName evidence="1">AhpC/TSA family protein</fullName>
    </submittedName>
</protein>
<dbReference type="InterPro" id="IPR036249">
    <property type="entry name" value="Thioredoxin-like_sf"/>
</dbReference>
<comment type="caution">
    <text evidence="1">The sequence shown here is derived from an EMBL/GenBank/DDBJ whole genome shotgun (WGS) entry which is preliminary data.</text>
</comment>
<reference evidence="1 2" key="1">
    <citation type="submission" date="2018-06" db="EMBL/GenBank/DDBJ databases">
        <title>Freshwater and sediment microbial communities from various areas in North America, analyzing microbe dynamics in response to fracking.</title>
        <authorList>
            <person name="Lamendella R."/>
        </authorList>
    </citation>
    <scope>NUCLEOTIDE SEQUENCE [LARGE SCALE GENOMIC DNA]</scope>
    <source>
        <strain evidence="1 2">14_TX</strain>
    </source>
</reference>
<sequence>MVELILFFLVCIYLLFLFFAKHKIKEIFTLINSLPKVQENRVKNGPPIGSKAANFSLQTITGELYTLDHFLNSHSFFLVIHEKCSLCSRHINDFVTASETSYFKNYNFVIISVGTNFDETLKDFSLPILKADSKFLFDYNLKLYPTFIYINQKGLVGGIPPYVNEFKNLVPTF</sequence>
<evidence type="ECO:0000313" key="2">
    <source>
        <dbReference type="Proteomes" id="UP000252731"/>
    </source>
</evidence>
<dbReference type="RefSeq" id="WP_113885539.1">
    <property type="nucleotide sequence ID" value="NZ_QNSF01000025.1"/>
</dbReference>
<gene>
    <name evidence="1" type="ORF">DFO70_12551</name>
</gene>
<keyword evidence="2" id="KW-1185">Reference proteome</keyword>
<dbReference type="AlphaFoldDB" id="A0A366JHT9"/>
<accession>A0A366JHT9</accession>
<dbReference type="SUPFAM" id="SSF52833">
    <property type="entry name" value="Thioredoxin-like"/>
    <property type="match status" value="1"/>
</dbReference>
<evidence type="ECO:0000313" key="1">
    <source>
        <dbReference type="EMBL" id="RBP86583.1"/>
    </source>
</evidence>
<proteinExistence type="predicted"/>
<dbReference type="Proteomes" id="UP000252731">
    <property type="component" value="Unassembled WGS sequence"/>
</dbReference>
<dbReference type="Gene3D" id="3.40.30.10">
    <property type="entry name" value="Glutaredoxin"/>
    <property type="match status" value="1"/>
</dbReference>
<organism evidence="1 2">
    <name type="scientific">Cytobacillus firmus</name>
    <name type="common">Bacillus firmus</name>
    <dbReference type="NCBI Taxonomy" id="1399"/>
    <lineage>
        <taxon>Bacteria</taxon>
        <taxon>Bacillati</taxon>
        <taxon>Bacillota</taxon>
        <taxon>Bacilli</taxon>
        <taxon>Bacillales</taxon>
        <taxon>Bacillaceae</taxon>
        <taxon>Cytobacillus</taxon>
    </lineage>
</organism>
<dbReference type="EMBL" id="QNSF01000025">
    <property type="protein sequence ID" value="RBP86583.1"/>
    <property type="molecule type" value="Genomic_DNA"/>
</dbReference>